<organism evidence="1">
    <name type="scientific">Anopheles triannulatus</name>
    <dbReference type="NCBI Taxonomy" id="58253"/>
    <lineage>
        <taxon>Eukaryota</taxon>
        <taxon>Metazoa</taxon>
        <taxon>Ecdysozoa</taxon>
        <taxon>Arthropoda</taxon>
        <taxon>Hexapoda</taxon>
        <taxon>Insecta</taxon>
        <taxon>Pterygota</taxon>
        <taxon>Neoptera</taxon>
        <taxon>Endopterygota</taxon>
        <taxon>Diptera</taxon>
        <taxon>Nematocera</taxon>
        <taxon>Culicoidea</taxon>
        <taxon>Culicidae</taxon>
        <taxon>Anophelinae</taxon>
        <taxon>Anopheles</taxon>
    </lineage>
</organism>
<sequence>MILIPFYITLDTIVQMRVALCGIVSAFISLRQYSERWHEVRNFQLLVMELCKFKPITSHPRRHRESFN</sequence>
<proteinExistence type="predicted"/>
<protein>
    <submittedName>
        <fullName evidence="1">Putative secreted protein</fullName>
    </submittedName>
</protein>
<name>A0A2M4B633_9DIPT</name>
<dbReference type="EMBL" id="GGFK01015156">
    <property type="protein sequence ID" value="MBW48477.1"/>
    <property type="molecule type" value="Transcribed_RNA"/>
</dbReference>
<reference evidence="1" key="1">
    <citation type="submission" date="2018-01" db="EMBL/GenBank/DDBJ databases">
        <title>An insight into the sialome of Amazonian anophelines.</title>
        <authorList>
            <person name="Ribeiro J.M."/>
            <person name="Scarpassa V."/>
            <person name="Calvo E."/>
        </authorList>
    </citation>
    <scope>NUCLEOTIDE SEQUENCE</scope>
    <source>
        <tissue evidence="1">Salivary glands</tissue>
    </source>
</reference>
<dbReference type="AlphaFoldDB" id="A0A2M4B633"/>
<accession>A0A2M4B633</accession>
<evidence type="ECO:0000313" key="1">
    <source>
        <dbReference type="EMBL" id="MBW48477.1"/>
    </source>
</evidence>